<feature type="compositionally biased region" description="Low complexity" evidence="1">
    <location>
        <begin position="259"/>
        <end position="275"/>
    </location>
</feature>
<feature type="compositionally biased region" description="Basic residues" evidence="1">
    <location>
        <begin position="360"/>
        <end position="373"/>
    </location>
</feature>
<feature type="region of interest" description="Disordered" evidence="1">
    <location>
        <begin position="245"/>
        <end position="373"/>
    </location>
</feature>
<evidence type="ECO:0000313" key="3">
    <source>
        <dbReference type="Proteomes" id="UP000728185"/>
    </source>
</evidence>
<reference evidence="2" key="1">
    <citation type="submission" date="2019-05" db="EMBL/GenBank/DDBJ databases">
        <title>Annotation for the trematode Fasciolopsis buski.</title>
        <authorList>
            <person name="Choi Y.-J."/>
        </authorList>
    </citation>
    <scope>NUCLEOTIDE SEQUENCE</scope>
    <source>
        <strain evidence="2">HT</strain>
        <tissue evidence="2">Whole worm</tissue>
    </source>
</reference>
<protein>
    <submittedName>
        <fullName evidence="2">Putative Synaptic ras gtpase activating protein syngap</fullName>
    </submittedName>
</protein>
<name>A0A8E0RW48_9TREM</name>
<organism evidence="2 3">
    <name type="scientific">Fasciolopsis buskii</name>
    <dbReference type="NCBI Taxonomy" id="27845"/>
    <lineage>
        <taxon>Eukaryota</taxon>
        <taxon>Metazoa</taxon>
        <taxon>Spiralia</taxon>
        <taxon>Lophotrochozoa</taxon>
        <taxon>Platyhelminthes</taxon>
        <taxon>Trematoda</taxon>
        <taxon>Digenea</taxon>
        <taxon>Plagiorchiida</taxon>
        <taxon>Echinostomata</taxon>
        <taxon>Echinostomatoidea</taxon>
        <taxon>Fasciolidae</taxon>
        <taxon>Fasciolopsis</taxon>
    </lineage>
</organism>
<dbReference type="PANTHER" id="PTHR10194:SF60">
    <property type="entry name" value="RAS GTPASE-ACTIVATING PROTEIN RASKOL"/>
    <property type="match status" value="1"/>
</dbReference>
<sequence>MVTDPMEAMRLLDRQISLPKDLIRAFRWDPFAWPEAMLSRVSDNPMAQIRPVDDSLIGAKCRHCFQVVSQNIKTRVIQCNNNQNIYNDHESMDTKVKYAENRNLNSGQNNNIVMVPSRSADCLRSPGFDNEISDTIRTYSCPSATERSRWICYLRRLVHPGLDTERRRENCLHIWIQEAKGLTDKHRYHCDIRLDGVTYARTTSKRLTDMLFWGEEFDLSGLPEFENLCVQLWQDSNHPIAETVETHRPQTNSPPVSRSATSAPSPHTRSSHSSSTLNANLIQSPTSNRKTTTMMMSCARGSTELFGPDECETNDKQGLSSRDTTGERADSTGLVSHVLRERSDNVTTSPRPTGTSKSAPVRRRAARRGKLKHHKHCTEAQLIGKWLQPKFLC</sequence>
<evidence type="ECO:0000256" key="1">
    <source>
        <dbReference type="SAM" id="MobiDB-lite"/>
    </source>
</evidence>
<comment type="caution">
    <text evidence="2">The sequence shown here is derived from an EMBL/GenBank/DDBJ whole genome shotgun (WGS) entry which is preliminary data.</text>
</comment>
<proteinExistence type="predicted"/>
<accession>A0A8E0RW48</accession>
<feature type="compositionally biased region" description="Polar residues" evidence="1">
    <location>
        <begin position="249"/>
        <end position="258"/>
    </location>
</feature>
<dbReference type="PANTHER" id="PTHR10194">
    <property type="entry name" value="RAS GTPASE-ACTIVATING PROTEINS"/>
    <property type="match status" value="1"/>
</dbReference>
<evidence type="ECO:0000313" key="2">
    <source>
        <dbReference type="EMBL" id="KAA0189571.1"/>
    </source>
</evidence>
<dbReference type="InterPro" id="IPR039360">
    <property type="entry name" value="Ras_GTPase"/>
</dbReference>
<gene>
    <name evidence="2" type="ORF">FBUS_01986</name>
</gene>
<dbReference type="OrthoDB" id="6287137at2759"/>
<feature type="compositionally biased region" description="Polar residues" evidence="1">
    <location>
        <begin position="345"/>
        <end position="358"/>
    </location>
</feature>
<keyword evidence="3" id="KW-1185">Reference proteome</keyword>
<feature type="compositionally biased region" description="Polar residues" evidence="1">
    <location>
        <begin position="276"/>
        <end position="295"/>
    </location>
</feature>
<dbReference type="AlphaFoldDB" id="A0A8E0RW48"/>
<dbReference type="Proteomes" id="UP000728185">
    <property type="component" value="Unassembled WGS sequence"/>
</dbReference>
<dbReference type="EMBL" id="LUCM01007653">
    <property type="protein sequence ID" value="KAA0189571.1"/>
    <property type="molecule type" value="Genomic_DNA"/>
</dbReference>